<organism evidence="17 18">
    <name type="scientific">Porphyra umbilicalis</name>
    <name type="common">Purple laver</name>
    <name type="synonym">Red alga</name>
    <dbReference type="NCBI Taxonomy" id="2786"/>
    <lineage>
        <taxon>Eukaryota</taxon>
        <taxon>Rhodophyta</taxon>
        <taxon>Bangiophyceae</taxon>
        <taxon>Bangiales</taxon>
        <taxon>Bangiaceae</taxon>
        <taxon>Porphyra</taxon>
    </lineage>
</organism>
<comment type="similarity">
    <text evidence="3">Belongs to the class-II aminoacyl-tRNA synthetase family.</text>
</comment>
<dbReference type="Pfam" id="PF00152">
    <property type="entry name" value="tRNA-synt_2"/>
    <property type="match status" value="1"/>
</dbReference>
<dbReference type="GO" id="GO:0003676">
    <property type="term" value="F:nucleic acid binding"/>
    <property type="evidence" value="ECO:0007669"/>
    <property type="project" value="InterPro"/>
</dbReference>
<keyword evidence="18" id="KW-1185">Reference proteome</keyword>
<dbReference type="PANTHER" id="PTHR22594:SF16">
    <property type="entry name" value="ASPARAGINE--TRNA LIGASE, CYTOPLASMIC"/>
    <property type="match status" value="1"/>
</dbReference>
<evidence type="ECO:0000256" key="2">
    <source>
        <dbReference type="ARBA" id="ARBA00004496"/>
    </source>
</evidence>
<dbReference type="GO" id="GO:0006421">
    <property type="term" value="P:asparaginyl-tRNA aminoacylation"/>
    <property type="evidence" value="ECO:0007669"/>
    <property type="project" value="InterPro"/>
</dbReference>
<evidence type="ECO:0000256" key="9">
    <source>
        <dbReference type="ARBA" id="ARBA00022741"/>
    </source>
</evidence>
<dbReference type="SUPFAM" id="SSF55681">
    <property type="entry name" value="Class II aaRS and biotin synthetases"/>
    <property type="match status" value="1"/>
</dbReference>
<evidence type="ECO:0000256" key="1">
    <source>
        <dbReference type="ARBA" id="ARBA00004229"/>
    </source>
</evidence>
<dbReference type="SUPFAM" id="SSF50249">
    <property type="entry name" value="Nucleic acid-binding proteins"/>
    <property type="match status" value="1"/>
</dbReference>
<feature type="compositionally biased region" description="Low complexity" evidence="15">
    <location>
        <begin position="1"/>
        <end position="13"/>
    </location>
</feature>
<keyword evidence="12" id="KW-0030">Aminoacyl-tRNA synthetase</keyword>
<dbReference type="OrthoDB" id="1931232at2759"/>
<dbReference type="InterPro" id="IPR002312">
    <property type="entry name" value="Asp/Asn-tRNA-synth_IIb"/>
</dbReference>
<dbReference type="InterPro" id="IPR045864">
    <property type="entry name" value="aa-tRNA-synth_II/BPL/LPL"/>
</dbReference>
<dbReference type="InterPro" id="IPR004364">
    <property type="entry name" value="Aa-tRNA-synt_II"/>
</dbReference>
<dbReference type="Proteomes" id="UP000218209">
    <property type="component" value="Unassembled WGS sequence"/>
</dbReference>
<protein>
    <recommendedName>
        <fullName evidence="4">asparagine--tRNA ligase</fullName>
        <ecNumber evidence="4">6.1.1.22</ecNumber>
    </recommendedName>
    <alternativeName>
        <fullName evidence="13">Asparaginyl-tRNA synthetase</fullName>
    </alternativeName>
</protein>
<evidence type="ECO:0000256" key="15">
    <source>
        <dbReference type="SAM" id="MobiDB-lite"/>
    </source>
</evidence>
<dbReference type="PROSITE" id="PS50862">
    <property type="entry name" value="AA_TRNA_LIGASE_II"/>
    <property type="match status" value="1"/>
</dbReference>
<name>A0A1X6PH88_PORUM</name>
<keyword evidence="5" id="KW-0963">Cytoplasm</keyword>
<reference evidence="17 18" key="1">
    <citation type="submission" date="2017-03" db="EMBL/GenBank/DDBJ databases">
        <title>WGS assembly of Porphyra umbilicalis.</title>
        <authorList>
            <person name="Brawley S.H."/>
            <person name="Blouin N.A."/>
            <person name="Ficko-Blean E."/>
            <person name="Wheeler G.L."/>
            <person name="Lohr M."/>
            <person name="Goodson H.V."/>
            <person name="Jenkins J.W."/>
            <person name="Blaby-Haas C.E."/>
            <person name="Helliwell K.E."/>
            <person name="Chan C."/>
            <person name="Marriage T."/>
            <person name="Bhattacharya D."/>
            <person name="Klein A.S."/>
            <person name="Badis Y."/>
            <person name="Brodie J."/>
            <person name="Cao Y."/>
            <person name="Collen J."/>
            <person name="Dittami S.M."/>
            <person name="Gachon C.M."/>
            <person name="Green B.R."/>
            <person name="Karpowicz S."/>
            <person name="Kim J.W."/>
            <person name="Kudahl U."/>
            <person name="Lin S."/>
            <person name="Michel G."/>
            <person name="Mittag M."/>
            <person name="Olson B.J."/>
            <person name="Pangilinan J."/>
            <person name="Peng Y."/>
            <person name="Qiu H."/>
            <person name="Shu S."/>
            <person name="Singer J.T."/>
            <person name="Smith A.G."/>
            <person name="Sprecher B.N."/>
            <person name="Wagner V."/>
            <person name="Wang W."/>
            <person name="Wang Z.-Y."/>
            <person name="Yan J."/>
            <person name="Yarish C."/>
            <person name="Zoeuner-Riek S."/>
            <person name="Zhuang Y."/>
            <person name="Zou Y."/>
            <person name="Lindquist E.A."/>
            <person name="Grimwood J."/>
            <person name="Barry K."/>
            <person name="Rokhsar D.S."/>
            <person name="Schmutz J."/>
            <person name="Stiller J.W."/>
            <person name="Grossman A.R."/>
            <person name="Prochnik S.E."/>
        </authorList>
    </citation>
    <scope>NUCLEOTIDE SEQUENCE [LARGE SCALE GENOMIC DNA]</scope>
    <source>
        <strain evidence="17">4086291</strain>
    </source>
</reference>
<keyword evidence="6" id="KW-0150">Chloroplast</keyword>
<dbReference type="InterPro" id="IPR012340">
    <property type="entry name" value="NA-bd_OB-fold"/>
</dbReference>
<dbReference type="EMBL" id="KV918780">
    <property type="protein sequence ID" value="OSX80135.1"/>
    <property type="molecule type" value="Genomic_DNA"/>
</dbReference>
<comment type="subcellular location">
    <subcellularLocation>
        <location evidence="2">Cytoplasm</location>
    </subcellularLocation>
    <subcellularLocation>
        <location evidence="1">Plastid</location>
        <location evidence="1">Chloroplast</location>
    </subcellularLocation>
</comment>
<proteinExistence type="inferred from homology"/>
<feature type="domain" description="Aminoacyl-transfer RNA synthetases class-II family profile" evidence="16">
    <location>
        <begin position="261"/>
        <end position="564"/>
    </location>
</feature>
<keyword evidence="11" id="KW-0648">Protein biosynthesis</keyword>
<evidence type="ECO:0000259" key="16">
    <source>
        <dbReference type="PROSITE" id="PS50862"/>
    </source>
</evidence>
<evidence type="ECO:0000256" key="6">
    <source>
        <dbReference type="ARBA" id="ARBA00022528"/>
    </source>
</evidence>
<evidence type="ECO:0000256" key="13">
    <source>
        <dbReference type="ARBA" id="ARBA00029886"/>
    </source>
</evidence>
<evidence type="ECO:0000256" key="11">
    <source>
        <dbReference type="ARBA" id="ARBA00022917"/>
    </source>
</evidence>
<dbReference type="Gene3D" id="2.40.50.140">
    <property type="entry name" value="Nucleic acid-binding proteins"/>
    <property type="match status" value="1"/>
</dbReference>
<keyword evidence="9" id="KW-0547">Nucleotide-binding</keyword>
<dbReference type="NCBIfam" id="TIGR00457">
    <property type="entry name" value="asnS"/>
    <property type="match status" value="1"/>
</dbReference>
<dbReference type="GO" id="GO:0004816">
    <property type="term" value="F:asparagine-tRNA ligase activity"/>
    <property type="evidence" value="ECO:0007669"/>
    <property type="project" value="UniProtKB-EC"/>
</dbReference>
<dbReference type="AlphaFoldDB" id="A0A1X6PH88"/>
<evidence type="ECO:0000256" key="5">
    <source>
        <dbReference type="ARBA" id="ARBA00022490"/>
    </source>
</evidence>
<dbReference type="GO" id="GO:0005524">
    <property type="term" value="F:ATP binding"/>
    <property type="evidence" value="ECO:0007669"/>
    <property type="project" value="UniProtKB-KW"/>
</dbReference>
<dbReference type="PRINTS" id="PR01042">
    <property type="entry name" value="TRNASYNTHASP"/>
</dbReference>
<keyword evidence="7" id="KW-0436">Ligase</keyword>
<comment type="catalytic activity">
    <reaction evidence="14">
        <text>tRNA(Asn) + L-asparagine + ATP = L-asparaginyl-tRNA(Asn) + AMP + diphosphate + H(+)</text>
        <dbReference type="Rhea" id="RHEA:11180"/>
        <dbReference type="Rhea" id="RHEA-COMP:9659"/>
        <dbReference type="Rhea" id="RHEA-COMP:9674"/>
        <dbReference type="ChEBI" id="CHEBI:15378"/>
        <dbReference type="ChEBI" id="CHEBI:30616"/>
        <dbReference type="ChEBI" id="CHEBI:33019"/>
        <dbReference type="ChEBI" id="CHEBI:58048"/>
        <dbReference type="ChEBI" id="CHEBI:78442"/>
        <dbReference type="ChEBI" id="CHEBI:78515"/>
        <dbReference type="ChEBI" id="CHEBI:456215"/>
        <dbReference type="EC" id="6.1.1.22"/>
    </reaction>
</comment>
<evidence type="ECO:0000313" key="18">
    <source>
        <dbReference type="Proteomes" id="UP000218209"/>
    </source>
</evidence>
<evidence type="ECO:0000256" key="3">
    <source>
        <dbReference type="ARBA" id="ARBA00008226"/>
    </source>
</evidence>
<evidence type="ECO:0000256" key="12">
    <source>
        <dbReference type="ARBA" id="ARBA00023146"/>
    </source>
</evidence>
<evidence type="ECO:0000256" key="14">
    <source>
        <dbReference type="ARBA" id="ARBA00047844"/>
    </source>
</evidence>
<keyword evidence="8" id="KW-0934">Plastid</keyword>
<dbReference type="CDD" id="cd04323">
    <property type="entry name" value="AsnRS_cyto_like_N"/>
    <property type="match status" value="1"/>
</dbReference>
<evidence type="ECO:0000256" key="10">
    <source>
        <dbReference type="ARBA" id="ARBA00022840"/>
    </source>
</evidence>
<evidence type="ECO:0000256" key="7">
    <source>
        <dbReference type="ARBA" id="ARBA00022598"/>
    </source>
</evidence>
<dbReference type="PANTHER" id="PTHR22594">
    <property type="entry name" value="ASPARTYL/LYSYL-TRNA SYNTHETASE"/>
    <property type="match status" value="1"/>
</dbReference>
<dbReference type="EC" id="6.1.1.22" evidence="4"/>
<evidence type="ECO:0000256" key="8">
    <source>
        <dbReference type="ARBA" id="ARBA00022640"/>
    </source>
</evidence>
<dbReference type="InterPro" id="IPR004522">
    <property type="entry name" value="Asn-tRNA-ligase"/>
</dbReference>
<feature type="region of interest" description="Disordered" evidence="15">
    <location>
        <begin position="1"/>
        <end position="34"/>
    </location>
</feature>
<keyword evidence="10" id="KW-0067">ATP-binding</keyword>
<dbReference type="Pfam" id="PF01336">
    <property type="entry name" value="tRNA_anti-codon"/>
    <property type="match status" value="1"/>
</dbReference>
<dbReference type="Gene3D" id="3.30.930.10">
    <property type="entry name" value="Bira Bifunctional Protein, Domain 2"/>
    <property type="match status" value="1"/>
</dbReference>
<feature type="compositionally biased region" description="Low complexity" evidence="15">
    <location>
        <begin position="21"/>
        <end position="34"/>
    </location>
</feature>
<gene>
    <name evidence="17" type="ORF">BU14_0058s0046</name>
</gene>
<dbReference type="GO" id="GO:0009507">
    <property type="term" value="C:chloroplast"/>
    <property type="evidence" value="ECO:0007669"/>
    <property type="project" value="UniProtKB-SubCell"/>
</dbReference>
<dbReference type="InterPro" id="IPR006195">
    <property type="entry name" value="aa-tRNA-synth_II"/>
</dbReference>
<evidence type="ECO:0000313" key="17">
    <source>
        <dbReference type="EMBL" id="OSX80135.1"/>
    </source>
</evidence>
<dbReference type="InterPro" id="IPR004365">
    <property type="entry name" value="NA-bd_OB_tRNA"/>
</dbReference>
<accession>A0A1X6PH88</accession>
<sequence length="564" mass="62378">MATPGGAAEAAPAPDAPAPPATSTAADTSAADPGASVEALTVTLEQFLAMDATARAALPKARLKKMLKTEQGHLKKVAKAAEMAARAEEESRVRAERAAGVVLEVDASLPAPRTIKIRDLDAPAVADGDAGADGDAAAAHPLPGTRVKVSGWVHRIRWEGAKLLFLELRDGTGFLQAVLTGTQCQTTDAINLHRESSVTLWGTLSADARAKGGVELRSDYWELVGRSPAEIEEVLSHDSNPDILLRNRHLVVRGTRASSILRMRSIITQCFREHLFDRGYIELTPPTLVNTMCEGGSTLFHLDYFGEPAYLTQSSQMYLETGIPAVGDCFCLLPSYRAEKSSTRRHLAEFHHLEAECPFITFEELLDRVEDLVVDVVERVMKRGGSLLASVNPNLAAMKRPFKRMTYRDALVYCRDNLIYKDEETQTHFDFGDDIPEGPERKMTDKIGEPILLHRFPAALKSFYMQKCDDDREVTESVDLLVPGVGEVVGGSMRMWKEEELAAAYKREGMDPKPYYWYTDQRKYGTCPHGGYGLGLERFVCFVLGIHHIRDACLFPRYRGRIEP</sequence>
<evidence type="ECO:0000256" key="4">
    <source>
        <dbReference type="ARBA" id="ARBA00012816"/>
    </source>
</evidence>